<dbReference type="InterPro" id="IPR023214">
    <property type="entry name" value="HAD_sf"/>
</dbReference>
<dbReference type="OrthoDB" id="10251048at2759"/>
<evidence type="ECO:0000313" key="1">
    <source>
        <dbReference type="EMBL" id="OCH89028.1"/>
    </source>
</evidence>
<proteinExistence type="predicted"/>
<dbReference type="EMBL" id="KV722437">
    <property type="protein sequence ID" value="OCH89028.1"/>
    <property type="molecule type" value="Genomic_DNA"/>
</dbReference>
<dbReference type="Proteomes" id="UP000250043">
    <property type="component" value="Unassembled WGS sequence"/>
</dbReference>
<dbReference type="GO" id="GO:0046474">
    <property type="term" value="P:glycerophospholipid biosynthetic process"/>
    <property type="evidence" value="ECO:0007669"/>
    <property type="project" value="TreeGrafter"/>
</dbReference>
<organism evidence="1 2">
    <name type="scientific">Obba rivulosa</name>
    <dbReference type="NCBI Taxonomy" id="1052685"/>
    <lineage>
        <taxon>Eukaryota</taxon>
        <taxon>Fungi</taxon>
        <taxon>Dikarya</taxon>
        <taxon>Basidiomycota</taxon>
        <taxon>Agaricomycotina</taxon>
        <taxon>Agaricomycetes</taxon>
        <taxon>Polyporales</taxon>
        <taxon>Gelatoporiaceae</taxon>
        <taxon>Obba</taxon>
    </lineage>
</organism>
<dbReference type="PANTHER" id="PTHR14269">
    <property type="entry name" value="CDP-DIACYLGLYCEROL--GLYCEROL-3-PHOSPHATE 3-PHOSPHATIDYLTRANSFERASE-RELATED"/>
    <property type="match status" value="1"/>
</dbReference>
<gene>
    <name evidence="1" type="ORF">OBBRIDRAFT_794692</name>
</gene>
<dbReference type="Gene3D" id="3.40.50.1000">
    <property type="entry name" value="HAD superfamily/HAD-like"/>
    <property type="match status" value="2"/>
</dbReference>
<dbReference type="InterPro" id="IPR006357">
    <property type="entry name" value="HAD-SF_hydro_IIA"/>
</dbReference>
<name>A0A8E2AQE6_9APHY</name>
<dbReference type="GO" id="GO:0005739">
    <property type="term" value="C:mitochondrion"/>
    <property type="evidence" value="ECO:0007669"/>
    <property type="project" value="TreeGrafter"/>
</dbReference>
<dbReference type="SUPFAM" id="SSF56784">
    <property type="entry name" value="HAD-like"/>
    <property type="match status" value="1"/>
</dbReference>
<dbReference type="Pfam" id="PF13344">
    <property type="entry name" value="Hydrolase_6"/>
    <property type="match status" value="1"/>
</dbReference>
<dbReference type="GO" id="GO:0016787">
    <property type="term" value="F:hydrolase activity"/>
    <property type="evidence" value="ECO:0007669"/>
    <property type="project" value="UniProtKB-KW"/>
</dbReference>
<dbReference type="NCBIfam" id="TIGR01460">
    <property type="entry name" value="HAD-SF-IIA"/>
    <property type="match status" value="1"/>
</dbReference>
<keyword evidence="2" id="KW-1185">Reference proteome</keyword>
<dbReference type="InterPro" id="IPR036412">
    <property type="entry name" value="HAD-like_sf"/>
</dbReference>
<dbReference type="InterPro" id="IPR006353">
    <property type="entry name" value="HAD-SF_hydro_IIA_CECR5"/>
</dbReference>
<protein>
    <submittedName>
        <fullName evidence="1">HAD-superfamily hydrolase</fullName>
    </submittedName>
</protein>
<dbReference type="Pfam" id="PF13242">
    <property type="entry name" value="Hydrolase_like"/>
    <property type="match status" value="1"/>
</dbReference>
<accession>A0A8E2AQE6</accession>
<dbReference type="AlphaFoldDB" id="A0A8E2AQE6"/>
<dbReference type="InterPro" id="IPR050324">
    <property type="entry name" value="CDP-alcohol_PTase-I"/>
</dbReference>
<dbReference type="PANTHER" id="PTHR14269:SF4">
    <property type="entry name" value="CAT EYE SYNDROME CRITICAL REGION PROTEIN 5"/>
    <property type="match status" value="1"/>
</dbReference>
<sequence>MLATSALRSSGLITRQAPSVYGRLSTVTRGERLRKRSIQHDARELAKQPPVAFVFDIDGVLVHGPQPLDAAKRALAILDGANPLGTKIPYLLLTNGGGVGEEIRRKRLAKQLEYDLSPNQYIQSHTVLKSAVDKYADEHVLVLGGKFADCRYVAESYGFKNAYTTLDVHAWNPAVWPFHELSSMERESTKAVDFAQTPISAIFVFHDPRNWALDIQIVCDVIQGGGIIGRRPSNQDKQSQDAAEQKSVELVFCNPDLLWRSDFERPRIGQGAFREAFQAVFKALTGAEYPYTQYGKPTRATYKFAEQMLRDHLQELYGPVRELPQIYMVGDNPESDIAGANAAGWSSILVHTGVYDPRQGPPMHQPTQEVEDVEEAVRWAIEREMKQRSA</sequence>
<keyword evidence="1" id="KW-0378">Hydrolase</keyword>
<reference evidence="1 2" key="1">
    <citation type="submission" date="2016-07" db="EMBL/GenBank/DDBJ databases">
        <title>Draft genome of the white-rot fungus Obba rivulosa 3A-2.</title>
        <authorList>
            <consortium name="DOE Joint Genome Institute"/>
            <person name="Miettinen O."/>
            <person name="Riley R."/>
            <person name="Acob R."/>
            <person name="Barry K."/>
            <person name="Cullen D."/>
            <person name="De Vries R."/>
            <person name="Hainaut M."/>
            <person name="Hatakka A."/>
            <person name="Henrissat B."/>
            <person name="Hilden K."/>
            <person name="Kuo R."/>
            <person name="Labutti K."/>
            <person name="Lipzen A."/>
            <person name="Makela M.R."/>
            <person name="Sandor L."/>
            <person name="Spatafora J.W."/>
            <person name="Grigoriev I.V."/>
            <person name="Hibbett D.S."/>
        </authorList>
    </citation>
    <scope>NUCLEOTIDE SEQUENCE [LARGE SCALE GENOMIC DNA]</scope>
    <source>
        <strain evidence="1 2">3A-2</strain>
    </source>
</reference>
<evidence type="ECO:0000313" key="2">
    <source>
        <dbReference type="Proteomes" id="UP000250043"/>
    </source>
</evidence>
<dbReference type="NCBIfam" id="TIGR01456">
    <property type="entry name" value="CECR5"/>
    <property type="match status" value="1"/>
</dbReference>